<dbReference type="AlphaFoldDB" id="A0A5C3LV08"/>
<feature type="non-terminal residue" evidence="1">
    <location>
        <position position="1"/>
    </location>
</feature>
<dbReference type="OrthoDB" id="3068925at2759"/>
<dbReference type="EMBL" id="ML213613">
    <property type="protein sequence ID" value="TFK36585.1"/>
    <property type="molecule type" value="Genomic_DNA"/>
</dbReference>
<sequence length="132" mass="15499">QLWAASIDESEIEITTWITCEERQGRWNNQDVDLYIAWNNETSSYKWANGQMRGYRFLQGLDLCYEILGHVIFKGRIIGIMTEPSNGRLVEKQDRTLVYTAISRLEERRLYDSPRPENIMISRDGKIRLLAV</sequence>
<proteinExistence type="predicted"/>
<organism evidence="1 2">
    <name type="scientific">Crucibulum laeve</name>
    <dbReference type="NCBI Taxonomy" id="68775"/>
    <lineage>
        <taxon>Eukaryota</taxon>
        <taxon>Fungi</taxon>
        <taxon>Dikarya</taxon>
        <taxon>Basidiomycota</taxon>
        <taxon>Agaricomycotina</taxon>
        <taxon>Agaricomycetes</taxon>
        <taxon>Agaricomycetidae</taxon>
        <taxon>Agaricales</taxon>
        <taxon>Agaricineae</taxon>
        <taxon>Nidulariaceae</taxon>
        <taxon>Crucibulum</taxon>
    </lineage>
</organism>
<reference evidence="1 2" key="1">
    <citation type="journal article" date="2019" name="Nat. Ecol. Evol.">
        <title>Megaphylogeny resolves global patterns of mushroom evolution.</title>
        <authorList>
            <person name="Varga T."/>
            <person name="Krizsan K."/>
            <person name="Foldi C."/>
            <person name="Dima B."/>
            <person name="Sanchez-Garcia M."/>
            <person name="Sanchez-Ramirez S."/>
            <person name="Szollosi G.J."/>
            <person name="Szarkandi J.G."/>
            <person name="Papp V."/>
            <person name="Albert L."/>
            <person name="Andreopoulos W."/>
            <person name="Angelini C."/>
            <person name="Antonin V."/>
            <person name="Barry K.W."/>
            <person name="Bougher N.L."/>
            <person name="Buchanan P."/>
            <person name="Buyck B."/>
            <person name="Bense V."/>
            <person name="Catcheside P."/>
            <person name="Chovatia M."/>
            <person name="Cooper J."/>
            <person name="Damon W."/>
            <person name="Desjardin D."/>
            <person name="Finy P."/>
            <person name="Geml J."/>
            <person name="Haridas S."/>
            <person name="Hughes K."/>
            <person name="Justo A."/>
            <person name="Karasinski D."/>
            <person name="Kautmanova I."/>
            <person name="Kiss B."/>
            <person name="Kocsube S."/>
            <person name="Kotiranta H."/>
            <person name="LaButti K.M."/>
            <person name="Lechner B.E."/>
            <person name="Liimatainen K."/>
            <person name="Lipzen A."/>
            <person name="Lukacs Z."/>
            <person name="Mihaltcheva S."/>
            <person name="Morgado L.N."/>
            <person name="Niskanen T."/>
            <person name="Noordeloos M.E."/>
            <person name="Ohm R.A."/>
            <person name="Ortiz-Santana B."/>
            <person name="Ovrebo C."/>
            <person name="Racz N."/>
            <person name="Riley R."/>
            <person name="Savchenko A."/>
            <person name="Shiryaev A."/>
            <person name="Soop K."/>
            <person name="Spirin V."/>
            <person name="Szebenyi C."/>
            <person name="Tomsovsky M."/>
            <person name="Tulloss R.E."/>
            <person name="Uehling J."/>
            <person name="Grigoriev I.V."/>
            <person name="Vagvolgyi C."/>
            <person name="Papp T."/>
            <person name="Martin F.M."/>
            <person name="Miettinen O."/>
            <person name="Hibbett D.S."/>
            <person name="Nagy L.G."/>
        </authorList>
    </citation>
    <scope>NUCLEOTIDE SEQUENCE [LARGE SCALE GENOMIC DNA]</scope>
    <source>
        <strain evidence="1 2">CBS 166.37</strain>
    </source>
</reference>
<name>A0A5C3LV08_9AGAR</name>
<evidence type="ECO:0000313" key="1">
    <source>
        <dbReference type="EMBL" id="TFK36585.1"/>
    </source>
</evidence>
<evidence type="ECO:0000313" key="2">
    <source>
        <dbReference type="Proteomes" id="UP000308652"/>
    </source>
</evidence>
<dbReference type="Proteomes" id="UP000308652">
    <property type="component" value="Unassembled WGS sequence"/>
</dbReference>
<protein>
    <recommendedName>
        <fullName evidence="3">Protein kinase domain-containing protein</fullName>
    </recommendedName>
</protein>
<evidence type="ECO:0008006" key="3">
    <source>
        <dbReference type="Google" id="ProtNLM"/>
    </source>
</evidence>
<keyword evidence="2" id="KW-1185">Reference proteome</keyword>
<accession>A0A5C3LV08</accession>
<gene>
    <name evidence="1" type="ORF">BDQ12DRAFT_609610</name>
</gene>